<evidence type="ECO:0000313" key="1">
    <source>
        <dbReference type="EMBL" id="USG65311.1"/>
    </source>
</evidence>
<accession>A0ABY4WEN2</accession>
<reference evidence="1" key="1">
    <citation type="submission" date="2022-06" db="EMBL/GenBank/DDBJ databases">
        <title>Genome sequencing of Brevibacillus sp. BB3-R1.</title>
        <authorList>
            <person name="Heo J."/>
            <person name="Lee D."/>
            <person name="Won M."/>
            <person name="Han B.-H."/>
            <person name="Hong S.-B."/>
            <person name="Kwon S.-W."/>
        </authorList>
    </citation>
    <scope>NUCLEOTIDE SEQUENCE</scope>
    <source>
        <strain evidence="1">BB3-R1</strain>
    </source>
</reference>
<dbReference type="Proteomes" id="UP001056500">
    <property type="component" value="Chromosome"/>
</dbReference>
<name>A0ABY4WEN2_9BACL</name>
<dbReference type="EMBL" id="CP098755">
    <property type="protein sequence ID" value="USG65311.1"/>
    <property type="molecule type" value="Genomic_DNA"/>
</dbReference>
<proteinExistence type="predicted"/>
<keyword evidence="2" id="KW-1185">Reference proteome</keyword>
<gene>
    <name evidence="1" type="ORF">NDK47_24915</name>
</gene>
<sequence length="68" mass="7155">MDLNSIMGAQLSQLQHTVSLSMMKMVQATQTASATVMLQDFVQAQQGVQQAAQAAPHPTAGNVIDVSV</sequence>
<protein>
    <submittedName>
        <fullName evidence="1">Polyribonucleotide nucleotidyltransferase</fullName>
    </submittedName>
</protein>
<organism evidence="1 2">
    <name type="scientific">Brevibacillus ruminantium</name>
    <dbReference type="NCBI Taxonomy" id="2950604"/>
    <lineage>
        <taxon>Bacteria</taxon>
        <taxon>Bacillati</taxon>
        <taxon>Bacillota</taxon>
        <taxon>Bacilli</taxon>
        <taxon>Bacillales</taxon>
        <taxon>Paenibacillaceae</taxon>
        <taxon>Brevibacillus</taxon>
    </lineage>
</organism>
<evidence type="ECO:0000313" key="2">
    <source>
        <dbReference type="Proteomes" id="UP001056500"/>
    </source>
</evidence>
<dbReference type="RefSeq" id="WP_251872404.1">
    <property type="nucleotide sequence ID" value="NZ_CP098755.1"/>
</dbReference>